<name>A0ABY4P8F7_9LACO</name>
<keyword evidence="10" id="KW-1185">Reference proteome</keyword>
<dbReference type="EMBL" id="CP093366">
    <property type="protein sequence ID" value="UQS81942.1"/>
    <property type="molecule type" value="Genomic_DNA"/>
</dbReference>
<feature type="transmembrane region" description="Helical" evidence="7">
    <location>
        <begin position="239"/>
        <end position="259"/>
    </location>
</feature>
<feature type="transmembrane region" description="Helical" evidence="7">
    <location>
        <begin position="116"/>
        <end position="147"/>
    </location>
</feature>
<protein>
    <submittedName>
        <fullName evidence="9">Acyltransferase</fullName>
    </submittedName>
</protein>
<evidence type="ECO:0000256" key="6">
    <source>
        <dbReference type="ARBA" id="ARBA00023136"/>
    </source>
</evidence>
<feature type="transmembrane region" description="Helical" evidence="7">
    <location>
        <begin position="154"/>
        <end position="173"/>
    </location>
</feature>
<comment type="similarity">
    <text evidence="2">Belongs to the acyltransferase 3 family.</text>
</comment>
<evidence type="ECO:0000256" key="4">
    <source>
        <dbReference type="ARBA" id="ARBA00022692"/>
    </source>
</evidence>
<evidence type="ECO:0000256" key="7">
    <source>
        <dbReference type="SAM" id="Phobius"/>
    </source>
</evidence>
<evidence type="ECO:0000259" key="8">
    <source>
        <dbReference type="Pfam" id="PF01757"/>
    </source>
</evidence>
<keyword evidence="9" id="KW-0012">Acyltransferase</keyword>
<reference evidence="9" key="1">
    <citation type="journal article" date="2022" name="Int. J. Syst. Evol. Microbiol.">
        <title>Apilactobacillus apisilvae sp. nov., Nicolia spurrieriana gen. nov. sp. nov., Bombilactobacillus folatiphilus sp. nov. and Bombilactobacillus thymidiniphilus sp. nov., four new lactic acid bacterial isolates from stingless bees Tetragonula carbonaria and Austroplebeia australis.</title>
        <authorList>
            <person name="Oliphant S.A."/>
            <person name="Watson-Haigh N.S."/>
            <person name="Sumby K.M."/>
            <person name="Gardner J."/>
            <person name="Groom S."/>
            <person name="Jiranek V."/>
        </authorList>
    </citation>
    <scope>NUCLEOTIDE SEQUENCE</scope>
    <source>
        <strain evidence="9">SG4_D2</strain>
    </source>
</reference>
<keyword evidence="6 7" id="KW-0472">Membrane</keyword>
<feature type="transmembrane region" description="Helical" evidence="7">
    <location>
        <begin position="295"/>
        <end position="315"/>
    </location>
</feature>
<dbReference type="PANTHER" id="PTHR40074:SF2">
    <property type="entry name" value="O-ACETYLTRANSFERASE WECH"/>
    <property type="match status" value="1"/>
</dbReference>
<evidence type="ECO:0000256" key="1">
    <source>
        <dbReference type="ARBA" id="ARBA00004651"/>
    </source>
</evidence>
<accession>A0ABY4P8F7</accession>
<evidence type="ECO:0000256" key="5">
    <source>
        <dbReference type="ARBA" id="ARBA00022989"/>
    </source>
</evidence>
<evidence type="ECO:0000256" key="3">
    <source>
        <dbReference type="ARBA" id="ARBA00022475"/>
    </source>
</evidence>
<proteinExistence type="inferred from homology"/>
<dbReference type="RefSeq" id="WP_249514210.1">
    <property type="nucleotide sequence ID" value="NZ_CP093366.1"/>
</dbReference>
<keyword evidence="5 7" id="KW-1133">Transmembrane helix</keyword>
<dbReference type="Proteomes" id="UP000831495">
    <property type="component" value="Chromosome"/>
</dbReference>
<dbReference type="GO" id="GO:0016746">
    <property type="term" value="F:acyltransferase activity"/>
    <property type="evidence" value="ECO:0007669"/>
    <property type="project" value="UniProtKB-KW"/>
</dbReference>
<dbReference type="InterPro" id="IPR002656">
    <property type="entry name" value="Acyl_transf_3_dom"/>
</dbReference>
<gene>
    <name evidence="9" type="ORF">MOO45_07065</name>
</gene>
<keyword evidence="4 7" id="KW-0812">Transmembrane</keyword>
<dbReference type="PANTHER" id="PTHR40074">
    <property type="entry name" value="O-ACETYLTRANSFERASE WECH"/>
    <property type="match status" value="1"/>
</dbReference>
<feature type="transmembrane region" description="Helical" evidence="7">
    <location>
        <begin position="80"/>
        <end position="96"/>
    </location>
</feature>
<comment type="subcellular location">
    <subcellularLocation>
        <location evidence="1">Cell membrane</location>
        <topology evidence="1">Multi-pass membrane protein</topology>
    </subcellularLocation>
</comment>
<evidence type="ECO:0000313" key="9">
    <source>
        <dbReference type="EMBL" id="UQS81942.1"/>
    </source>
</evidence>
<feature type="transmembrane region" description="Helical" evidence="7">
    <location>
        <begin position="271"/>
        <end position="289"/>
    </location>
</feature>
<evidence type="ECO:0000313" key="10">
    <source>
        <dbReference type="Proteomes" id="UP000831495"/>
    </source>
</evidence>
<feature type="domain" description="Acyltransferase 3" evidence="8">
    <location>
        <begin position="7"/>
        <end position="311"/>
    </location>
</feature>
<feature type="transmembrane region" description="Helical" evidence="7">
    <location>
        <begin position="42"/>
        <end position="60"/>
    </location>
</feature>
<feature type="transmembrane region" description="Helical" evidence="7">
    <location>
        <begin position="12"/>
        <end position="30"/>
    </location>
</feature>
<keyword evidence="3" id="KW-1003">Cell membrane</keyword>
<dbReference type="Pfam" id="PF01757">
    <property type="entry name" value="Acyl_transf_3"/>
    <property type="match status" value="1"/>
</dbReference>
<keyword evidence="9" id="KW-0808">Transferase</keyword>
<evidence type="ECO:0000256" key="2">
    <source>
        <dbReference type="ARBA" id="ARBA00007400"/>
    </source>
</evidence>
<sequence length="328" mass="38373">MQTKQIDSIDVLKILAALAVVSIHTGFVDVLNHVTHTVIPSMFVRLAVPIFFIIASYFLARHIQRHHDRLSALKSYTWRIGKLYLFWIILYGYYIVRDAWPGFQQNGATVKWWGLAILHFVLIGPPTMLVGWYLNALLFGIWFVYWWFQKKQRLGFVLALLIFGGIVIFSGYFPVKLSFLIACTLFVGPSYIYLGQWLANLKQLPSWHKLILSTSFVLLLTYVEIAYVTAHNGHTDQLFMYLFLAPLIVMIFFKVPLKLPHARWWRNFSTFMYLSHYLLMKIIYNFLYYQVHSSILRFVIVVGLSFLAYVVVCLLQKTKLAAIFKWAY</sequence>
<feature type="transmembrane region" description="Helical" evidence="7">
    <location>
        <begin position="179"/>
        <end position="198"/>
    </location>
</feature>
<organism evidence="9 10">
    <name type="scientific">Bombilactobacillus folatiphilus</name>
    <dbReference type="NCBI Taxonomy" id="2923362"/>
    <lineage>
        <taxon>Bacteria</taxon>
        <taxon>Bacillati</taxon>
        <taxon>Bacillota</taxon>
        <taxon>Bacilli</taxon>
        <taxon>Lactobacillales</taxon>
        <taxon>Lactobacillaceae</taxon>
        <taxon>Bombilactobacillus</taxon>
    </lineage>
</organism>
<feature type="transmembrane region" description="Helical" evidence="7">
    <location>
        <begin position="210"/>
        <end position="227"/>
    </location>
</feature>